<dbReference type="Proteomes" id="UP000605970">
    <property type="component" value="Unassembled WGS sequence"/>
</dbReference>
<dbReference type="EMBL" id="JABEBT010000152">
    <property type="protein sequence ID" value="KAF7627340.1"/>
    <property type="molecule type" value="Genomic_DNA"/>
</dbReference>
<comment type="caution">
    <text evidence="2">The sequence shown here is derived from an EMBL/GenBank/DDBJ whole genome shotgun (WGS) entry which is preliminary data.</text>
</comment>
<gene>
    <name evidence="2" type="ORF">Mgra_00009381</name>
</gene>
<accession>A0A8S9ZA11</accession>
<keyword evidence="3" id="KW-1185">Reference proteome</keyword>
<evidence type="ECO:0000256" key="1">
    <source>
        <dbReference type="SAM" id="Phobius"/>
    </source>
</evidence>
<sequence length="70" mass="8792">MYIVLTGINFINLDMFLFNDLFYFLYIYQFMLNFFIGFDRLLSLSKQYMFRIQQKGEARRRKKRRSKIRN</sequence>
<keyword evidence="1" id="KW-0472">Membrane</keyword>
<evidence type="ECO:0000313" key="3">
    <source>
        <dbReference type="Proteomes" id="UP000605970"/>
    </source>
</evidence>
<keyword evidence="1" id="KW-0812">Transmembrane</keyword>
<feature type="transmembrane region" description="Helical" evidence="1">
    <location>
        <begin position="21"/>
        <end position="42"/>
    </location>
</feature>
<keyword evidence="1" id="KW-1133">Transmembrane helix</keyword>
<protein>
    <submittedName>
        <fullName evidence="2">Uncharacterized protein</fullName>
    </submittedName>
</protein>
<evidence type="ECO:0000313" key="2">
    <source>
        <dbReference type="EMBL" id="KAF7627340.1"/>
    </source>
</evidence>
<name>A0A8S9ZA11_9BILA</name>
<organism evidence="2 3">
    <name type="scientific">Meloidogyne graminicola</name>
    <dbReference type="NCBI Taxonomy" id="189291"/>
    <lineage>
        <taxon>Eukaryota</taxon>
        <taxon>Metazoa</taxon>
        <taxon>Ecdysozoa</taxon>
        <taxon>Nematoda</taxon>
        <taxon>Chromadorea</taxon>
        <taxon>Rhabditida</taxon>
        <taxon>Tylenchina</taxon>
        <taxon>Tylenchomorpha</taxon>
        <taxon>Tylenchoidea</taxon>
        <taxon>Meloidogynidae</taxon>
        <taxon>Meloidogyninae</taxon>
        <taxon>Meloidogyne</taxon>
    </lineage>
</organism>
<proteinExistence type="predicted"/>
<reference evidence="2" key="1">
    <citation type="journal article" date="2020" name="Ecol. Evol.">
        <title>Genome structure and content of the rice root-knot nematode (Meloidogyne graminicola).</title>
        <authorList>
            <person name="Phan N.T."/>
            <person name="Danchin E.G.J."/>
            <person name="Klopp C."/>
            <person name="Perfus-Barbeoch L."/>
            <person name="Kozlowski D.K."/>
            <person name="Koutsovoulos G.D."/>
            <person name="Lopez-Roques C."/>
            <person name="Bouchez O."/>
            <person name="Zahm M."/>
            <person name="Besnard G."/>
            <person name="Bellafiore S."/>
        </authorList>
    </citation>
    <scope>NUCLEOTIDE SEQUENCE</scope>
    <source>
        <strain evidence="2">VN-18</strain>
    </source>
</reference>
<dbReference type="AlphaFoldDB" id="A0A8S9ZA11"/>